<keyword evidence="3" id="KW-1185">Reference proteome</keyword>
<accession>A0AAV4XVI6</accession>
<gene>
    <name evidence="2" type="primary">AVEN_32694_1</name>
    <name evidence="2" type="ORF">CEXT_75551</name>
</gene>
<dbReference type="EMBL" id="BPLR01018225">
    <property type="protein sequence ID" value="GIY97879.1"/>
    <property type="molecule type" value="Genomic_DNA"/>
</dbReference>
<sequence>MAPRGNGAASGLFSPYRAPDVPLQYAPPPSSYTPNSTMSYYNSGRYPVSPMSNCTTLDRIQPATMAYPGVIPENITNGSNFSSALQGPLWRTSPTNMNSSPEEITLFLDCNLKVVECEGISAGNTTHPWVSMARAGLERGRCTAKASARNSTNNERHSAANGAQGCVPRATQRSRCSSKKGGGVHPFLYSL</sequence>
<reference evidence="2 3" key="1">
    <citation type="submission" date="2021-06" db="EMBL/GenBank/DDBJ databases">
        <title>Caerostris extrusa draft genome.</title>
        <authorList>
            <person name="Kono N."/>
            <person name="Arakawa K."/>
        </authorList>
    </citation>
    <scope>NUCLEOTIDE SEQUENCE [LARGE SCALE GENOMIC DNA]</scope>
</reference>
<evidence type="ECO:0000313" key="2">
    <source>
        <dbReference type="EMBL" id="GIY97879.1"/>
    </source>
</evidence>
<name>A0AAV4XVI6_CAEEX</name>
<organism evidence="2 3">
    <name type="scientific">Caerostris extrusa</name>
    <name type="common">Bark spider</name>
    <name type="synonym">Caerostris bankana</name>
    <dbReference type="NCBI Taxonomy" id="172846"/>
    <lineage>
        <taxon>Eukaryota</taxon>
        <taxon>Metazoa</taxon>
        <taxon>Ecdysozoa</taxon>
        <taxon>Arthropoda</taxon>
        <taxon>Chelicerata</taxon>
        <taxon>Arachnida</taxon>
        <taxon>Araneae</taxon>
        <taxon>Araneomorphae</taxon>
        <taxon>Entelegynae</taxon>
        <taxon>Araneoidea</taxon>
        <taxon>Araneidae</taxon>
        <taxon>Caerostris</taxon>
    </lineage>
</organism>
<proteinExistence type="predicted"/>
<dbReference type="AlphaFoldDB" id="A0AAV4XVI6"/>
<dbReference type="Proteomes" id="UP001054945">
    <property type="component" value="Unassembled WGS sequence"/>
</dbReference>
<evidence type="ECO:0000313" key="3">
    <source>
        <dbReference type="Proteomes" id="UP001054945"/>
    </source>
</evidence>
<protein>
    <submittedName>
        <fullName evidence="2">Uncharacterized protein</fullName>
    </submittedName>
</protein>
<comment type="caution">
    <text evidence="2">The sequence shown here is derived from an EMBL/GenBank/DDBJ whole genome shotgun (WGS) entry which is preliminary data.</text>
</comment>
<feature type="region of interest" description="Disordered" evidence="1">
    <location>
        <begin position="146"/>
        <end position="166"/>
    </location>
</feature>
<evidence type="ECO:0000256" key="1">
    <source>
        <dbReference type="SAM" id="MobiDB-lite"/>
    </source>
</evidence>